<dbReference type="GO" id="GO:0043190">
    <property type="term" value="C:ATP-binding cassette (ABC) transporter complex"/>
    <property type="evidence" value="ECO:0007669"/>
    <property type="project" value="InterPro"/>
</dbReference>
<comment type="subcellular location">
    <subcellularLocation>
        <location evidence="8">Cell membrane</location>
        <topology evidence="8">Multi-pass membrane protein</topology>
    </subcellularLocation>
    <subcellularLocation>
        <location evidence="1">Membrane</location>
        <topology evidence="1">Multi-pass membrane protein</topology>
    </subcellularLocation>
</comment>
<evidence type="ECO:0000256" key="7">
    <source>
        <dbReference type="ARBA" id="ARBA00035652"/>
    </source>
</evidence>
<dbReference type="InterPro" id="IPR051204">
    <property type="entry name" value="ABC_transp_perm/SBD"/>
</dbReference>
<dbReference type="EMBL" id="PPEK01000008">
    <property type="protein sequence ID" value="PNV67491.1"/>
    <property type="molecule type" value="Genomic_DNA"/>
</dbReference>
<evidence type="ECO:0000256" key="5">
    <source>
        <dbReference type="ARBA" id="ARBA00023136"/>
    </source>
</evidence>
<feature type="transmembrane region" description="Helical" evidence="8">
    <location>
        <begin position="51"/>
        <end position="71"/>
    </location>
</feature>
<feature type="domain" description="ABC transmembrane type-1" evidence="9">
    <location>
        <begin position="16"/>
        <end position="195"/>
    </location>
</feature>
<dbReference type="InterPro" id="IPR000515">
    <property type="entry name" value="MetI-like"/>
</dbReference>
<accession>A0A2K2UAZ8</accession>
<dbReference type="Pfam" id="PF04069">
    <property type="entry name" value="OpuAC"/>
    <property type="match status" value="1"/>
</dbReference>
<protein>
    <submittedName>
        <fullName evidence="10">Glycine/betaine ABC transporter substrate-binding protein</fullName>
    </submittedName>
</protein>
<evidence type="ECO:0000256" key="1">
    <source>
        <dbReference type="ARBA" id="ARBA00004141"/>
    </source>
</evidence>
<dbReference type="FunFam" id="1.10.3720.10:FF:000001">
    <property type="entry name" value="Glycine betaine ABC transporter, permease"/>
    <property type="match status" value="1"/>
</dbReference>
<comment type="caution">
    <text evidence="10">The sequence shown here is derived from an EMBL/GenBank/DDBJ whole genome shotgun (WGS) entry which is preliminary data.</text>
</comment>
<dbReference type="InterPro" id="IPR007210">
    <property type="entry name" value="ABC_Gly_betaine_transp_sub-bd"/>
</dbReference>
<organism evidence="10 11">
    <name type="scientific">Enteroscipio rubneri</name>
    <dbReference type="NCBI Taxonomy" id="2070686"/>
    <lineage>
        <taxon>Bacteria</taxon>
        <taxon>Bacillati</taxon>
        <taxon>Actinomycetota</taxon>
        <taxon>Coriobacteriia</taxon>
        <taxon>Eggerthellales</taxon>
        <taxon>Eggerthellaceae</taxon>
        <taxon>Enteroscipio</taxon>
    </lineage>
</organism>
<keyword evidence="5 8" id="KW-0472">Membrane</keyword>
<evidence type="ECO:0000256" key="3">
    <source>
        <dbReference type="ARBA" id="ARBA00022692"/>
    </source>
</evidence>
<name>A0A2K2UAZ8_9ACTN</name>
<feature type="transmembrane region" description="Helical" evidence="8">
    <location>
        <begin position="77"/>
        <end position="94"/>
    </location>
</feature>
<dbReference type="InterPro" id="IPR035906">
    <property type="entry name" value="MetI-like_sf"/>
</dbReference>
<dbReference type="AlphaFoldDB" id="A0A2K2UAZ8"/>
<dbReference type="Proteomes" id="UP000236197">
    <property type="component" value="Unassembled WGS sequence"/>
</dbReference>
<keyword evidence="4 8" id="KW-1133">Transmembrane helix</keyword>
<dbReference type="GO" id="GO:0022857">
    <property type="term" value="F:transmembrane transporter activity"/>
    <property type="evidence" value="ECO:0007669"/>
    <property type="project" value="InterPro"/>
</dbReference>
<feature type="transmembrane region" description="Helical" evidence="8">
    <location>
        <begin position="224"/>
        <end position="243"/>
    </location>
</feature>
<keyword evidence="11" id="KW-1185">Reference proteome</keyword>
<evidence type="ECO:0000256" key="2">
    <source>
        <dbReference type="ARBA" id="ARBA00022448"/>
    </source>
</evidence>
<dbReference type="PANTHER" id="PTHR30177:SF4">
    <property type="entry name" value="OSMOPROTECTANT IMPORT PERMEASE PROTEIN OSMW"/>
    <property type="match status" value="1"/>
</dbReference>
<comment type="similarity">
    <text evidence="7">In the N-terminal section; belongs to the binding-protein-dependent transport system permease family.</text>
</comment>
<dbReference type="PANTHER" id="PTHR30177">
    <property type="entry name" value="GLYCINE BETAINE/L-PROLINE TRANSPORT SYSTEM PERMEASE PROTEIN PROW"/>
    <property type="match status" value="1"/>
</dbReference>
<comment type="similarity">
    <text evidence="8">Belongs to the binding-protein-dependent transport system permease family.</text>
</comment>
<evidence type="ECO:0000256" key="8">
    <source>
        <dbReference type="RuleBase" id="RU363032"/>
    </source>
</evidence>
<dbReference type="SUPFAM" id="SSF161098">
    <property type="entry name" value="MetI-like"/>
    <property type="match status" value="1"/>
</dbReference>
<dbReference type="Gene3D" id="1.10.3720.10">
    <property type="entry name" value="MetI-like"/>
    <property type="match status" value="1"/>
</dbReference>
<gene>
    <name evidence="10" type="ORF">C2L71_07765</name>
</gene>
<evidence type="ECO:0000256" key="6">
    <source>
        <dbReference type="ARBA" id="ARBA00035642"/>
    </source>
</evidence>
<evidence type="ECO:0000256" key="4">
    <source>
        <dbReference type="ARBA" id="ARBA00022989"/>
    </source>
</evidence>
<feature type="transmembrane region" description="Helical" evidence="8">
    <location>
        <begin position="20"/>
        <end position="44"/>
    </location>
</feature>
<dbReference type="Gene3D" id="3.40.190.120">
    <property type="entry name" value="Osmoprotection protein (prox), domain 2"/>
    <property type="match status" value="1"/>
</dbReference>
<dbReference type="CDD" id="cd06261">
    <property type="entry name" value="TM_PBP2"/>
    <property type="match status" value="1"/>
</dbReference>
<keyword evidence="2 8" id="KW-0813">Transport</keyword>
<keyword evidence="3 8" id="KW-0812">Transmembrane</keyword>
<reference evidence="11" key="1">
    <citation type="submission" date="2018-01" db="EMBL/GenBank/DDBJ databases">
        <title>Rubneribacter badeniensis gen. nov., sp. nov., and Colonibacter rubneri, gen. nov., sp. nov., WGS of new members of the Eggerthellaceae.</title>
        <authorList>
            <person name="Danylec N."/>
            <person name="Stoll D.A."/>
            <person name="Doetsch A."/>
            <person name="Kulling S.E."/>
            <person name="Huch M."/>
        </authorList>
    </citation>
    <scope>NUCLEOTIDE SEQUENCE [LARGE SCALE GENOMIC DNA]</scope>
    <source>
        <strain evidence="11">ResAG-96</strain>
    </source>
</reference>
<dbReference type="Gene3D" id="3.40.190.10">
    <property type="entry name" value="Periplasmic binding protein-like II"/>
    <property type="match status" value="1"/>
</dbReference>
<feature type="transmembrane region" description="Helical" evidence="8">
    <location>
        <begin position="146"/>
        <end position="169"/>
    </location>
</feature>
<dbReference type="SUPFAM" id="SSF53850">
    <property type="entry name" value="Periplasmic binding protein-like II"/>
    <property type="match status" value="1"/>
</dbReference>
<feature type="transmembrane region" description="Helical" evidence="8">
    <location>
        <begin position="175"/>
        <end position="195"/>
    </location>
</feature>
<comment type="similarity">
    <text evidence="6">In the C-terminal section; belongs to the OsmX family.</text>
</comment>
<dbReference type="PROSITE" id="PS50928">
    <property type="entry name" value="ABC_TM1"/>
    <property type="match status" value="1"/>
</dbReference>
<sequence length="520" mass="56757">MFSLLIEKRDWFIDLLLQHIAISLVSIALAAIIGLALGIAIAQWRRGAKPVLALVNFIYTIPSIALFGFLIPLTGIGDLNAVTALTIYALLPMVRNTYTGLTAIDPAIIEAARGMGSTDRQTLYRIELPLAAPVIMSGIRNMATMTIALAGIASFIGAGGLGVAIYRGITTNNLAMTLAGSVLIAALAIVVDLLLGLAEKRARRHLEPSPSTVRAKKLRRGGRAVAAVAASVVLIAGGTFAYAKFAEDNGGGTIDIATKPMTEQYILSEMLKTLIEHDTDLSVQITQGIGGGTYNIHTGMERGDFDLYPEYTGTAWTTVLKREEFYDESMFDELRQAYEDRFGFEWICEYGFNNTFGIAVRKDVAERYGLHTYSDLAAVAPELTFGAQPDFYDREDGYPGLQATYGMDFGTTADMDISLKFQALFDGQVDAITMSTTDGQVTDERLVVLEDDRHFYPSYRCYDIVRRDTLEAHPELQDVLLKLDGAISDADMARMNGAVEMEGREPKDVADAFLSERGLV</sequence>
<dbReference type="GO" id="GO:0031460">
    <property type="term" value="P:glycine betaine transport"/>
    <property type="evidence" value="ECO:0007669"/>
    <property type="project" value="TreeGrafter"/>
</dbReference>
<evidence type="ECO:0000313" key="10">
    <source>
        <dbReference type="EMBL" id="PNV67491.1"/>
    </source>
</evidence>
<evidence type="ECO:0000313" key="11">
    <source>
        <dbReference type="Proteomes" id="UP000236197"/>
    </source>
</evidence>
<dbReference type="OrthoDB" id="3233284at2"/>
<evidence type="ECO:0000259" key="9">
    <source>
        <dbReference type="PROSITE" id="PS50928"/>
    </source>
</evidence>
<dbReference type="Pfam" id="PF00528">
    <property type="entry name" value="BPD_transp_1"/>
    <property type="match status" value="1"/>
</dbReference>
<proteinExistence type="inferred from homology"/>
<dbReference type="CDD" id="cd13612">
    <property type="entry name" value="PBP2_ProWX"/>
    <property type="match status" value="1"/>
</dbReference>